<dbReference type="EMBL" id="GGEC01085453">
    <property type="protein sequence ID" value="MBX65937.1"/>
    <property type="molecule type" value="Transcribed_RNA"/>
</dbReference>
<protein>
    <submittedName>
        <fullName evidence="1">Uncharacterized protein</fullName>
    </submittedName>
</protein>
<accession>A0A2P2QGC8</accession>
<sequence length="36" mass="4054">MVANIITCTKVVLNHSEIHVHSRTQTGKHYGCQHPI</sequence>
<evidence type="ECO:0000313" key="1">
    <source>
        <dbReference type="EMBL" id="MBX65937.1"/>
    </source>
</evidence>
<dbReference type="AlphaFoldDB" id="A0A2P2QGC8"/>
<organism evidence="1">
    <name type="scientific">Rhizophora mucronata</name>
    <name type="common">Asiatic mangrove</name>
    <dbReference type="NCBI Taxonomy" id="61149"/>
    <lineage>
        <taxon>Eukaryota</taxon>
        <taxon>Viridiplantae</taxon>
        <taxon>Streptophyta</taxon>
        <taxon>Embryophyta</taxon>
        <taxon>Tracheophyta</taxon>
        <taxon>Spermatophyta</taxon>
        <taxon>Magnoliopsida</taxon>
        <taxon>eudicotyledons</taxon>
        <taxon>Gunneridae</taxon>
        <taxon>Pentapetalae</taxon>
        <taxon>rosids</taxon>
        <taxon>fabids</taxon>
        <taxon>Malpighiales</taxon>
        <taxon>Rhizophoraceae</taxon>
        <taxon>Rhizophora</taxon>
    </lineage>
</organism>
<name>A0A2P2QGC8_RHIMU</name>
<reference evidence="1" key="1">
    <citation type="submission" date="2018-02" db="EMBL/GenBank/DDBJ databases">
        <title>Rhizophora mucronata_Transcriptome.</title>
        <authorList>
            <person name="Meera S.P."/>
            <person name="Sreeshan A."/>
            <person name="Augustine A."/>
        </authorList>
    </citation>
    <scope>NUCLEOTIDE SEQUENCE</scope>
    <source>
        <tissue evidence="1">Leaf</tissue>
    </source>
</reference>
<proteinExistence type="predicted"/>